<dbReference type="InterPro" id="IPR032823">
    <property type="entry name" value="BCA_ABC_TP_C"/>
</dbReference>
<dbReference type="SUPFAM" id="SSF52540">
    <property type="entry name" value="P-loop containing nucleoside triphosphate hydrolases"/>
    <property type="match status" value="1"/>
</dbReference>
<keyword evidence="1" id="KW-0813">Transport</keyword>
<organism evidence="6 7">
    <name type="scientific">Pollutimonas thiosulfatoxidans</name>
    <dbReference type="NCBI Taxonomy" id="2028345"/>
    <lineage>
        <taxon>Bacteria</taxon>
        <taxon>Pseudomonadati</taxon>
        <taxon>Pseudomonadota</taxon>
        <taxon>Betaproteobacteria</taxon>
        <taxon>Burkholderiales</taxon>
        <taxon>Alcaligenaceae</taxon>
        <taxon>Pollutimonas</taxon>
    </lineage>
</organism>
<proteinExistence type="predicted"/>
<dbReference type="Proteomes" id="UP000283474">
    <property type="component" value="Chromosome"/>
</dbReference>
<keyword evidence="3" id="KW-0547">Nucleotide-binding</keyword>
<dbReference type="EMBL" id="CP022987">
    <property type="protein sequence ID" value="QAA94745.1"/>
    <property type="molecule type" value="Genomic_DNA"/>
</dbReference>
<dbReference type="KEGG" id="pus:CKA81_13495"/>
<dbReference type="PANTHER" id="PTHR45772">
    <property type="entry name" value="CONSERVED COMPONENT OF ABC TRANSPORTER FOR NATURAL AMINO ACIDS-RELATED"/>
    <property type="match status" value="1"/>
</dbReference>
<dbReference type="SMART" id="SM00382">
    <property type="entry name" value="AAA"/>
    <property type="match status" value="1"/>
</dbReference>
<name>A0A410GER2_9BURK</name>
<keyword evidence="2" id="KW-0472">Membrane</keyword>
<dbReference type="InterPro" id="IPR003593">
    <property type="entry name" value="AAA+_ATPase"/>
</dbReference>
<dbReference type="InterPro" id="IPR017871">
    <property type="entry name" value="ABC_transporter-like_CS"/>
</dbReference>
<keyword evidence="2" id="KW-1003">Cell membrane</keyword>
<protein>
    <recommendedName>
        <fullName evidence="5">ABC transporter domain-containing protein</fullName>
    </recommendedName>
</protein>
<dbReference type="GO" id="GO:0016887">
    <property type="term" value="F:ATP hydrolysis activity"/>
    <property type="evidence" value="ECO:0007669"/>
    <property type="project" value="InterPro"/>
</dbReference>
<dbReference type="PROSITE" id="PS50893">
    <property type="entry name" value="ABC_TRANSPORTER_2"/>
    <property type="match status" value="1"/>
</dbReference>
<dbReference type="Pfam" id="PF12399">
    <property type="entry name" value="BCA_ABC_TP_C"/>
    <property type="match status" value="1"/>
</dbReference>
<evidence type="ECO:0000313" key="7">
    <source>
        <dbReference type="Proteomes" id="UP000283474"/>
    </source>
</evidence>
<accession>A0A410GER2</accession>
<dbReference type="GO" id="GO:0005524">
    <property type="term" value="F:ATP binding"/>
    <property type="evidence" value="ECO:0007669"/>
    <property type="project" value="UniProtKB-KW"/>
</dbReference>
<dbReference type="InterPro" id="IPR051120">
    <property type="entry name" value="ABC_AA/LPS_Transport"/>
</dbReference>
<feature type="domain" description="ABC transporter" evidence="5">
    <location>
        <begin position="6"/>
        <end position="250"/>
    </location>
</feature>
<dbReference type="RefSeq" id="WP_128355739.1">
    <property type="nucleotide sequence ID" value="NZ_CP022987.1"/>
</dbReference>
<evidence type="ECO:0000256" key="4">
    <source>
        <dbReference type="ARBA" id="ARBA00022840"/>
    </source>
</evidence>
<dbReference type="AlphaFoldDB" id="A0A410GER2"/>
<evidence type="ECO:0000256" key="3">
    <source>
        <dbReference type="ARBA" id="ARBA00022741"/>
    </source>
</evidence>
<dbReference type="GO" id="GO:0005886">
    <property type="term" value="C:plasma membrane"/>
    <property type="evidence" value="ECO:0007669"/>
    <property type="project" value="TreeGrafter"/>
</dbReference>
<dbReference type="InterPro" id="IPR027417">
    <property type="entry name" value="P-loop_NTPase"/>
</dbReference>
<sequence>MTETVLRARKLTVRYGAFLAVDSVDLDVVPGSVHAIIGPNGAGKTTLFNALSGLVGISSGQIELRGERIDGLPVSKRLQRGLSRSFQVTNLFFDLTVHENMRLALQGKSGLGAFNFVTQCSSQASLVEGAHHLLERFSLEHKARSFAGELSHGEQRRLEIGLALASNPSVLFLDEPTAGMGSEDIDFTKRFLSGLVEAGGLTIVLIEHNMSLVMDISDTITVLQQGQKIAEGSADVIRADAAVRAAYLGE</sequence>
<keyword evidence="7" id="KW-1185">Reference proteome</keyword>
<dbReference type="InterPro" id="IPR003439">
    <property type="entry name" value="ABC_transporter-like_ATP-bd"/>
</dbReference>
<keyword evidence="4" id="KW-0067">ATP-binding</keyword>
<reference evidence="6 7" key="1">
    <citation type="submission" date="2017-08" db="EMBL/GenBank/DDBJ databases">
        <authorList>
            <person name="Park S.-J."/>
            <person name="Kim H."/>
        </authorList>
    </citation>
    <scope>NUCLEOTIDE SEQUENCE [LARGE SCALE GENOMIC DNA]</scope>
    <source>
        <strain evidence="7">ye3</strain>
    </source>
</reference>
<evidence type="ECO:0000256" key="1">
    <source>
        <dbReference type="ARBA" id="ARBA00022448"/>
    </source>
</evidence>
<dbReference type="Pfam" id="PF00005">
    <property type="entry name" value="ABC_tran"/>
    <property type="match status" value="1"/>
</dbReference>
<dbReference type="CDD" id="cd03219">
    <property type="entry name" value="ABC_Mj1267_LivG_branched"/>
    <property type="match status" value="1"/>
</dbReference>
<dbReference type="PROSITE" id="PS00211">
    <property type="entry name" value="ABC_TRANSPORTER_1"/>
    <property type="match status" value="1"/>
</dbReference>
<evidence type="ECO:0000259" key="5">
    <source>
        <dbReference type="PROSITE" id="PS50893"/>
    </source>
</evidence>
<gene>
    <name evidence="6" type="ORF">CKA81_13495</name>
</gene>
<dbReference type="Gene3D" id="3.40.50.300">
    <property type="entry name" value="P-loop containing nucleotide triphosphate hydrolases"/>
    <property type="match status" value="1"/>
</dbReference>
<dbReference type="PANTHER" id="PTHR45772:SF9">
    <property type="entry name" value="CONSERVED COMPONENT OF ABC TRANSPORTER FOR NATURAL AMINO ACIDS"/>
    <property type="match status" value="1"/>
</dbReference>
<evidence type="ECO:0000256" key="2">
    <source>
        <dbReference type="ARBA" id="ARBA00022475"/>
    </source>
</evidence>
<dbReference type="OrthoDB" id="9781337at2"/>
<evidence type="ECO:0000313" key="6">
    <source>
        <dbReference type="EMBL" id="QAA94745.1"/>
    </source>
</evidence>